<dbReference type="AlphaFoldDB" id="A0A2S2NHI9"/>
<evidence type="ECO:0000256" key="1">
    <source>
        <dbReference type="SAM" id="SignalP"/>
    </source>
</evidence>
<reference evidence="2" key="1">
    <citation type="submission" date="2018-04" db="EMBL/GenBank/DDBJ databases">
        <title>Transcriptome of Schizaphis graminum biotype I.</title>
        <authorList>
            <person name="Scully E.D."/>
            <person name="Geib S.M."/>
            <person name="Palmer N.A."/>
            <person name="Koch K."/>
            <person name="Bradshaw J."/>
            <person name="Heng-Moss T."/>
            <person name="Sarath G."/>
        </authorList>
    </citation>
    <scope>NUCLEOTIDE SEQUENCE</scope>
</reference>
<dbReference type="EMBL" id="GGMR01003627">
    <property type="protein sequence ID" value="MBY16246.1"/>
    <property type="molecule type" value="Transcribed_RNA"/>
</dbReference>
<proteinExistence type="predicted"/>
<feature type="signal peptide" evidence="1">
    <location>
        <begin position="1"/>
        <end position="20"/>
    </location>
</feature>
<organism evidence="2">
    <name type="scientific">Schizaphis graminum</name>
    <name type="common">Green bug aphid</name>
    <dbReference type="NCBI Taxonomy" id="13262"/>
    <lineage>
        <taxon>Eukaryota</taxon>
        <taxon>Metazoa</taxon>
        <taxon>Ecdysozoa</taxon>
        <taxon>Arthropoda</taxon>
        <taxon>Hexapoda</taxon>
        <taxon>Insecta</taxon>
        <taxon>Pterygota</taxon>
        <taxon>Neoptera</taxon>
        <taxon>Paraneoptera</taxon>
        <taxon>Hemiptera</taxon>
        <taxon>Sternorrhyncha</taxon>
        <taxon>Aphidomorpha</taxon>
        <taxon>Aphidoidea</taxon>
        <taxon>Aphididae</taxon>
        <taxon>Aphidini</taxon>
        <taxon>Schizaphis</taxon>
    </lineage>
</organism>
<protein>
    <submittedName>
        <fullName evidence="2">Uncharacterized protein</fullName>
    </submittedName>
</protein>
<keyword evidence="1" id="KW-0732">Signal</keyword>
<accession>A0A2S2NHI9</accession>
<name>A0A2S2NHI9_SCHGA</name>
<evidence type="ECO:0000313" key="2">
    <source>
        <dbReference type="EMBL" id="MBY16246.1"/>
    </source>
</evidence>
<feature type="chain" id="PRO_5015640360" evidence="1">
    <location>
        <begin position="21"/>
        <end position="258"/>
    </location>
</feature>
<sequence>METIIRIILLIIVASHCARAFSHYEALNKFIQRDKDRRAGRLCPPMVYMERYEVAFVDNGPTMYGCAYIQHDRSLSDTPLFHLWLERHDQPSIEPAYCKNMSNMNHYIFECLTKDDSHDKEEFEKGFQYMSLYEYTANASDKNISKTDKQAYRCAVFAADDYVNYGVVVIRMALSKGIAHHYDAALCDGLSNLLSDSDLKYDPPSQQNWPKGSQYVFVMGELQPKRRITTTTTTTTTPKPPLNFFDYLAMVLPHRPRI</sequence>
<gene>
    <name evidence="2" type="ORF">g.193</name>
</gene>